<accession>A0A2W5MYY3</accession>
<dbReference type="AlphaFoldDB" id="A0A2W5MYY3"/>
<evidence type="ECO:0000313" key="1">
    <source>
        <dbReference type="EMBL" id="PZQ46462.1"/>
    </source>
</evidence>
<reference evidence="1 2" key="1">
    <citation type="submission" date="2017-08" db="EMBL/GenBank/DDBJ databases">
        <title>Infants hospitalized years apart are colonized by the same room-sourced microbial strains.</title>
        <authorList>
            <person name="Brooks B."/>
            <person name="Olm M.R."/>
            <person name="Firek B.A."/>
            <person name="Baker R."/>
            <person name="Thomas B.C."/>
            <person name="Morowitz M.J."/>
            <person name="Banfield J.F."/>
        </authorList>
    </citation>
    <scope>NUCLEOTIDE SEQUENCE [LARGE SCALE GENOMIC DNA]</scope>
    <source>
        <strain evidence="1">S2_005_002_R2_29</strain>
    </source>
</reference>
<feature type="non-terminal residue" evidence="1">
    <location>
        <position position="1"/>
    </location>
</feature>
<comment type="caution">
    <text evidence="1">The sequence shown here is derived from an EMBL/GenBank/DDBJ whole genome shotgun (WGS) entry which is preliminary data.</text>
</comment>
<proteinExistence type="predicted"/>
<sequence>KSDRNIIARTYVLENSKQRSNDELKHDDQDVRSQIDLDHVGLVPVAASTTFVSYARGTENFDGNNYDGPSKMSEYVVLFQKPNNQLVFRQYQLVEPAGVEDLQNGAKRYLTVSRERPASNEVAARQYLRDKSKEQQDKLEVPASLQERWEQQAAFFKNHIETQTKHLDTIIETEVPVQPKQGLGAKIALRLFPSLRK</sequence>
<gene>
    <name evidence="1" type="ORF">DI551_04985</name>
</gene>
<organism evidence="1 2">
    <name type="scientific">Micavibrio aeruginosavorus</name>
    <dbReference type="NCBI Taxonomy" id="349221"/>
    <lineage>
        <taxon>Bacteria</taxon>
        <taxon>Pseudomonadati</taxon>
        <taxon>Bdellovibrionota</taxon>
        <taxon>Bdellovibrionia</taxon>
        <taxon>Bdellovibrionales</taxon>
        <taxon>Pseudobdellovibrionaceae</taxon>
        <taxon>Micavibrio</taxon>
    </lineage>
</organism>
<name>A0A2W5MYY3_9BACT</name>
<protein>
    <submittedName>
        <fullName evidence="1">Uncharacterized protein</fullName>
    </submittedName>
</protein>
<dbReference type="EMBL" id="QFQB01000026">
    <property type="protein sequence ID" value="PZQ46462.1"/>
    <property type="molecule type" value="Genomic_DNA"/>
</dbReference>
<dbReference type="Proteomes" id="UP000249417">
    <property type="component" value="Unassembled WGS sequence"/>
</dbReference>
<evidence type="ECO:0000313" key="2">
    <source>
        <dbReference type="Proteomes" id="UP000249417"/>
    </source>
</evidence>